<evidence type="ECO:0000259" key="2">
    <source>
        <dbReference type="Pfam" id="PF13478"/>
    </source>
</evidence>
<dbReference type="STRING" id="272627.CCC_01970"/>
<protein>
    <submittedName>
        <fullName evidence="3">Carbon monoxide dehydrogenase F protein</fullName>
    </submittedName>
</protein>
<evidence type="ECO:0000259" key="1">
    <source>
        <dbReference type="Pfam" id="PF02625"/>
    </source>
</evidence>
<dbReference type="RefSeq" id="WP_009868684.1">
    <property type="nucleotide sequence ID" value="NZ_JXSL01000027.1"/>
</dbReference>
<dbReference type="AlphaFoldDB" id="A0A0C2YUZ5"/>
<dbReference type="Proteomes" id="UP000031971">
    <property type="component" value="Unassembled WGS sequence"/>
</dbReference>
<keyword evidence="4" id="KW-1185">Reference proteome</keyword>
<dbReference type="Pfam" id="PF13478">
    <property type="entry name" value="XdhC_C"/>
    <property type="match status" value="1"/>
</dbReference>
<dbReference type="Pfam" id="PF02625">
    <property type="entry name" value="XdhC_CoxI"/>
    <property type="match status" value="1"/>
</dbReference>
<evidence type="ECO:0000313" key="4">
    <source>
        <dbReference type="Proteomes" id="UP000031971"/>
    </source>
</evidence>
<sequence>MCLDAIKCDPADMAADDCEVLATALKWMDGGRRVVMAVVMATWGSAPRSIGSYMAVDADGTFAGSVSGGCVESAVISEARDLEEGEAPRLLSFGVEDETAWAVGLPCGGNIRVAVFHPERDLLEEAVRSQASRRPTALVLDLNSGAQALVGDAGVIGPLSLDETRLVAAQMHLGQGTCGVVADEVFVRTHEAPWTLIVAGAVHITQVLAGMARQAGFAVTVVDPRRAFADEARFPGTTLICGEPDEVLASITLDRRSAVVSLTHVPRLDDAALRAALGSEAFYIGALGSTRTHAKRCQRLEDLGPALKRIAAPVGFDIGARTPAEIAVSILAELIAARRGKPMRVRG</sequence>
<feature type="domain" description="XdhC Rossmann" evidence="2">
    <location>
        <begin position="196"/>
        <end position="334"/>
    </location>
</feature>
<dbReference type="InterPro" id="IPR003777">
    <property type="entry name" value="XdhC_CoxI"/>
</dbReference>
<evidence type="ECO:0000313" key="3">
    <source>
        <dbReference type="EMBL" id="KIL98520.1"/>
    </source>
</evidence>
<dbReference type="OrthoDB" id="9815497at2"/>
<organism evidence="3 4">
    <name type="scientific">Paramagnetospirillum magnetotacticum MS-1</name>
    <dbReference type="NCBI Taxonomy" id="272627"/>
    <lineage>
        <taxon>Bacteria</taxon>
        <taxon>Pseudomonadati</taxon>
        <taxon>Pseudomonadota</taxon>
        <taxon>Alphaproteobacteria</taxon>
        <taxon>Rhodospirillales</taxon>
        <taxon>Magnetospirillaceae</taxon>
        <taxon>Paramagnetospirillum</taxon>
    </lineage>
</organism>
<dbReference type="PANTHER" id="PTHR30388:SF4">
    <property type="entry name" value="MOLYBDENUM COFACTOR INSERTION CHAPERONE PAOD"/>
    <property type="match status" value="1"/>
</dbReference>
<dbReference type="EMBL" id="JXSL01000027">
    <property type="protein sequence ID" value="KIL98520.1"/>
    <property type="molecule type" value="Genomic_DNA"/>
</dbReference>
<dbReference type="InterPro" id="IPR052698">
    <property type="entry name" value="MoCofactor_Util/Proc"/>
</dbReference>
<reference evidence="3 4" key="1">
    <citation type="submission" date="2015-01" db="EMBL/GenBank/DDBJ databases">
        <title>Genome Sequence of Magnetospirillum magnetotacticum Strain MS-1.</title>
        <authorList>
            <person name="Marinov G.K."/>
            <person name="Smalley M.D."/>
            <person name="DeSalvo G."/>
        </authorList>
    </citation>
    <scope>NUCLEOTIDE SEQUENCE [LARGE SCALE GENOMIC DNA]</scope>
    <source>
        <strain evidence="3 4">MS-1</strain>
    </source>
</reference>
<proteinExistence type="predicted"/>
<gene>
    <name evidence="3" type="ORF">CCC_01970</name>
</gene>
<dbReference type="Gene3D" id="3.40.50.720">
    <property type="entry name" value="NAD(P)-binding Rossmann-like Domain"/>
    <property type="match status" value="1"/>
</dbReference>
<dbReference type="PANTHER" id="PTHR30388">
    <property type="entry name" value="ALDEHYDE OXIDOREDUCTASE MOLYBDENUM COFACTOR ASSEMBLY PROTEIN"/>
    <property type="match status" value="1"/>
</dbReference>
<feature type="domain" description="XdhC- CoxI" evidence="1">
    <location>
        <begin position="27"/>
        <end position="94"/>
    </location>
</feature>
<accession>A0A0C2YUZ5</accession>
<comment type="caution">
    <text evidence="3">The sequence shown here is derived from an EMBL/GenBank/DDBJ whole genome shotgun (WGS) entry which is preliminary data.</text>
</comment>
<name>A0A0C2YUZ5_PARME</name>
<dbReference type="InterPro" id="IPR027051">
    <property type="entry name" value="XdhC_Rossmann_dom"/>
</dbReference>